<organism evidence="2">
    <name type="scientific">Brassica napus</name>
    <name type="common">Rape</name>
    <dbReference type="NCBI Taxonomy" id="3708"/>
    <lineage>
        <taxon>Eukaryota</taxon>
        <taxon>Viridiplantae</taxon>
        <taxon>Streptophyta</taxon>
        <taxon>Embryophyta</taxon>
        <taxon>Tracheophyta</taxon>
        <taxon>Spermatophyta</taxon>
        <taxon>Magnoliopsida</taxon>
        <taxon>eudicotyledons</taxon>
        <taxon>Gunneridae</taxon>
        <taxon>Pentapetalae</taxon>
        <taxon>rosids</taxon>
        <taxon>malvids</taxon>
        <taxon>Brassicales</taxon>
        <taxon>Brassicaceae</taxon>
        <taxon>Brassiceae</taxon>
        <taxon>Brassica</taxon>
    </lineage>
</organism>
<sequence length="94" mass="10556">LYCTKVLAKKNLSAPSDISNVWHIPEQVLANTHTNNLNLFSLWSTNKKAFFSLAVKSISTCLIRVIIIQVRKNRQQNMGIQGSRNLTESLSSVL</sequence>
<gene>
    <name evidence="2" type="ORF">DARMORV10_C01P07860.1</name>
</gene>
<protein>
    <submittedName>
        <fullName evidence="2">(rape) hypothetical protein</fullName>
    </submittedName>
</protein>
<dbReference type="Proteomes" id="UP001295469">
    <property type="component" value="Chromosome C01"/>
</dbReference>
<reference evidence="2" key="1">
    <citation type="submission" date="2021-01" db="EMBL/GenBank/DDBJ databases">
        <authorList>
            <consortium name="Genoscope - CEA"/>
            <person name="William W."/>
        </authorList>
    </citation>
    <scope>NUCLEOTIDE SEQUENCE</scope>
</reference>
<feature type="transmembrane region" description="Helical" evidence="1">
    <location>
        <begin position="49"/>
        <end position="68"/>
    </location>
</feature>
<keyword evidence="1" id="KW-1133">Transmembrane helix</keyword>
<dbReference type="AlphaFoldDB" id="A0A816R3A5"/>
<accession>A0A816R3A5</accession>
<name>A0A816R3A5_BRANA</name>
<feature type="non-terminal residue" evidence="2">
    <location>
        <position position="1"/>
    </location>
</feature>
<evidence type="ECO:0000313" key="2">
    <source>
        <dbReference type="EMBL" id="CAF2068637.1"/>
    </source>
</evidence>
<dbReference type="EMBL" id="HG994365">
    <property type="protein sequence ID" value="CAF2068637.1"/>
    <property type="molecule type" value="Genomic_DNA"/>
</dbReference>
<keyword evidence="1" id="KW-0472">Membrane</keyword>
<keyword evidence="1" id="KW-0812">Transmembrane</keyword>
<evidence type="ECO:0000256" key="1">
    <source>
        <dbReference type="SAM" id="Phobius"/>
    </source>
</evidence>
<proteinExistence type="predicted"/>